<dbReference type="PANTHER" id="PTHR43540:SF6">
    <property type="entry name" value="ISOCHORISMATASE-LIKE DOMAIN-CONTAINING PROTEIN"/>
    <property type="match status" value="1"/>
</dbReference>
<dbReference type="InterPro" id="IPR050272">
    <property type="entry name" value="Isochorismatase-like_hydrls"/>
</dbReference>
<accession>A0ABP2RP07</accession>
<gene>
    <name evidence="3" type="ORF">C241_15653</name>
</gene>
<evidence type="ECO:0000313" key="4">
    <source>
        <dbReference type="Proteomes" id="UP000017668"/>
    </source>
</evidence>
<reference evidence="3 4" key="1">
    <citation type="journal article" date="2013" name="Genome Announc.">
        <title>Genome Sequence of Rhizobium lupini HPC(L) Isolated from Saline Desert Soil, Kutch (Gujarat).</title>
        <authorList>
            <person name="Agarwal L."/>
            <person name="Purohit H.J."/>
        </authorList>
    </citation>
    <scope>NUCLEOTIDE SEQUENCE [LARGE SCALE GENOMIC DNA]</scope>
    <source>
        <strain evidence="4">HPC(L)</strain>
    </source>
</reference>
<name>A0ABP2RP07_RHILU</name>
<organism evidence="3 4">
    <name type="scientific">Bradyrhizobium lupini HPC(L)</name>
    <dbReference type="NCBI Taxonomy" id="1229491"/>
    <lineage>
        <taxon>Bacteria</taxon>
        <taxon>Pseudomonadati</taxon>
        <taxon>Pseudomonadota</taxon>
        <taxon>Alphaproteobacteria</taxon>
        <taxon>Hyphomicrobiales</taxon>
        <taxon>Nitrobacteraceae</taxon>
        <taxon>Bradyrhizobium</taxon>
    </lineage>
</organism>
<dbReference type="RefSeq" id="WP_006699128.1">
    <property type="nucleotide sequence ID" value="NZ_AMQQ01000023.1"/>
</dbReference>
<dbReference type="Gene3D" id="3.40.50.850">
    <property type="entry name" value="Isochorismatase-like"/>
    <property type="match status" value="1"/>
</dbReference>
<dbReference type="EMBL" id="AMQQ01000023">
    <property type="protein sequence ID" value="EKJ94749.1"/>
    <property type="molecule type" value="Genomic_DNA"/>
</dbReference>
<keyword evidence="4" id="KW-1185">Reference proteome</keyword>
<dbReference type="Proteomes" id="UP000017668">
    <property type="component" value="Unassembled WGS sequence"/>
</dbReference>
<feature type="domain" description="Isochorismatase-like" evidence="2">
    <location>
        <begin position="10"/>
        <end position="180"/>
    </location>
</feature>
<dbReference type="CDD" id="cd00431">
    <property type="entry name" value="cysteine_hydrolases"/>
    <property type="match status" value="1"/>
</dbReference>
<comment type="caution">
    <text evidence="3">The sequence shown here is derived from an EMBL/GenBank/DDBJ whole genome shotgun (WGS) entry which is preliminary data.</text>
</comment>
<keyword evidence="1 3" id="KW-0378">Hydrolase</keyword>
<proteinExistence type="predicted"/>
<evidence type="ECO:0000256" key="1">
    <source>
        <dbReference type="ARBA" id="ARBA00022801"/>
    </source>
</evidence>
<dbReference type="Pfam" id="PF00857">
    <property type="entry name" value="Isochorismatase"/>
    <property type="match status" value="1"/>
</dbReference>
<evidence type="ECO:0000313" key="3">
    <source>
        <dbReference type="EMBL" id="EKJ94749.1"/>
    </source>
</evidence>
<sequence>MKDIGNWRHICVDAQRMFAEETPWYVPWMARILPALEELSERHAERTIFTRFIVPDRADKGAGSWKDYYRKWWMMTGEHLPRELLQLTPSLQSLVPPARIFDKMTYSPWVDGRLATLLRHEGVETLVVTGGETDVCVLATVLGAIDLGFYVVVLSDAVCSGADETHDAAVDLLGDRFSVQLELTRTEEFLSLAAA</sequence>
<dbReference type="InterPro" id="IPR000868">
    <property type="entry name" value="Isochorismatase-like_dom"/>
</dbReference>
<dbReference type="GO" id="GO:0016787">
    <property type="term" value="F:hydrolase activity"/>
    <property type="evidence" value="ECO:0007669"/>
    <property type="project" value="UniProtKB-KW"/>
</dbReference>
<evidence type="ECO:0000259" key="2">
    <source>
        <dbReference type="Pfam" id="PF00857"/>
    </source>
</evidence>
<dbReference type="PANTHER" id="PTHR43540">
    <property type="entry name" value="PEROXYUREIDOACRYLATE/UREIDOACRYLATE AMIDOHYDROLASE-RELATED"/>
    <property type="match status" value="1"/>
</dbReference>
<protein>
    <submittedName>
        <fullName evidence="3">Isochorismatase hydrolase</fullName>
    </submittedName>
</protein>
<dbReference type="InterPro" id="IPR036380">
    <property type="entry name" value="Isochorismatase-like_sf"/>
</dbReference>
<dbReference type="SUPFAM" id="SSF52499">
    <property type="entry name" value="Isochorismatase-like hydrolases"/>
    <property type="match status" value="1"/>
</dbReference>